<accession>A0A368W5S3</accession>
<keyword evidence="4" id="KW-0645">Protease</keyword>
<reference evidence="4 5" key="1">
    <citation type="submission" date="2018-07" db="EMBL/GenBank/DDBJ databases">
        <title>Genomic Encyclopedia of Type Strains, Phase III (KMG-III): the genomes of soil and plant-associated and newly described type strains.</title>
        <authorList>
            <person name="Whitman W."/>
        </authorList>
    </citation>
    <scope>NUCLEOTIDE SEQUENCE [LARGE SCALE GENOMIC DNA]</scope>
    <source>
        <strain evidence="4 5">CECT 7506</strain>
    </source>
</reference>
<dbReference type="Proteomes" id="UP000252415">
    <property type="component" value="Unassembled WGS sequence"/>
</dbReference>
<evidence type="ECO:0000313" key="5">
    <source>
        <dbReference type="Proteomes" id="UP000252415"/>
    </source>
</evidence>
<name>A0A368W5S3_9BACL</name>
<dbReference type="RefSeq" id="WP_181873520.1">
    <property type="nucleotide sequence ID" value="NZ_QPJD01000008.1"/>
</dbReference>
<sequence>MGIKGWLWVGAIIVVLLAALVWRIGVRSQNPRKLTNGEAPDVDTQWQSLSFTSGGSKLEGWLLQPAPGTAAASPGSLIPLVVVAHGWGSNRTRVLRYARPLYKAGFAVFMYDSRSHGDSESIKAPSAFMFRDDVMAAVETARQLPGIDPDKIAVLGHSLGGFGALLALDKGMEVCAVITDSMPVRFETMMRAELKRKKIPAFPLAYLIPPIWLIRARISQAQFRAANIPAILSKRAGNAESGRVPVLMIHSNGDDFISAEDLRQLKEQLPEGTIDMLFVSTKGHSASEQEPAFWERVIPFLQASLNLPAKKVAYGTKPQAVRENI</sequence>
<evidence type="ECO:0000259" key="3">
    <source>
        <dbReference type="Pfam" id="PF12146"/>
    </source>
</evidence>
<keyword evidence="5" id="KW-1185">Reference proteome</keyword>
<dbReference type="GO" id="GO:0004177">
    <property type="term" value="F:aminopeptidase activity"/>
    <property type="evidence" value="ECO:0007669"/>
    <property type="project" value="UniProtKB-KW"/>
</dbReference>
<dbReference type="GO" id="GO:0052689">
    <property type="term" value="F:carboxylic ester hydrolase activity"/>
    <property type="evidence" value="ECO:0007669"/>
    <property type="project" value="UniProtKB-ARBA"/>
</dbReference>
<gene>
    <name evidence="4" type="ORF">DFP97_10889</name>
</gene>
<dbReference type="EMBL" id="QPJD01000008">
    <property type="protein sequence ID" value="RCW47474.1"/>
    <property type="molecule type" value="Genomic_DNA"/>
</dbReference>
<dbReference type="PANTHER" id="PTHR22946:SF9">
    <property type="entry name" value="POLYKETIDE TRANSFERASE AF380"/>
    <property type="match status" value="1"/>
</dbReference>
<comment type="caution">
    <text evidence="4">The sequence shown here is derived from an EMBL/GenBank/DDBJ whole genome shotgun (WGS) entry which is preliminary data.</text>
</comment>
<proteinExistence type="predicted"/>
<feature type="domain" description="Serine aminopeptidase S33" evidence="3">
    <location>
        <begin position="80"/>
        <end position="179"/>
    </location>
</feature>
<keyword evidence="2" id="KW-0472">Membrane</keyword>
<organism evidence="4 5">
    <name type="scientific">Paenibacillus prosopidis</name>
    <dbReference type="NCBI Taxonomy" id="630520"/>
    <lineage>
        <taxon>Bacteria</taxon>
        <taxon>Bacillati</taxon>
        <taxon>Bacillota</taxon>
        <taxon>Bacilli</taxon>
        <taxon>Bacillales</taxon>
        <taxon>Paenibacillaceae</taxon>
        <taxon>Paenibacillus</taxon>
    </lineage>
</organism>
<dbReference type="InterPro" id="IPR022742">
    <property type="entry name" value="Hydrolase_4"/>
</dbReference>
<feature type="transmembrane region" description="Helical" evidence="2">
    <location>
        <begin position="6"/>
        <end position="26"/>
    </location>
</feature>
<evidence type="ECO:0000313" key="4">
    <source>
        <dbReference type="EMBL" id="RCW47474.1"/>
    </source>
</evidence>
<dbReference type="InterPro" id="IPR029058">
    <property type="entry name" value="AB_hydrolase_fold"/>
</dbReference>
<keyword evidence="2" id="KW-0812">Transmembrane</keyword>
<dbReference type="SUPFAM" id="SSF53474">
    <property type="entry name" value="alpha/beta-Hydrolases"/>
    <property type="match status" value="1"/>
</dbReference>
<keyword evidence="2" id="KW-1133">Transmembrane helix</keyword>
<evidence type="ECO:0000256" key="1">
    <source>
        <dbReference type="ARBA" id="ARBA00022801"/>
    </source>
</evidence>
<dbReference type="InterPro" id="IPR050261">
    <property type="entry name" value="FrsA_esterase"/>
</dbReference>
<dbReference type="Gene3D" id="3.40.50.1820">
    <property type="entry name" value="alpha/beta hydrolase"/>
    <property type="match status" value="1"/>
</dbReference>
<dbReference type="PANTHER" id="PTHR22946">
    <property type="entry name" value="DIENELACTONE HYDROLASE DOMAIN-CONTAINING PROTEIN-RELATED"/>
    <property type="match status" value="1"/>
</dbReference>
<dbReference type="AlphaFoldDB" id="A0A368W5S3"/>
<evidence type="ECO:0000256" key="2">
    <source>
        <dbReference type="SAM" id="Phobius"/>
    </source>
</evidence>
<keyword evidence="4" id="KW-0031">Aminopeptidase</keyword>
<dbReference type="Pfam" id="PF12146">
    <property type="entry name" value="Hydrolase_4"/>
    <property type="match status" value="1"/>
</dbReference>
<protein>
    <submittedName>
        <fullName evidence="4">Serine aminopeptidase S33 family</fullName>
    </submittedName>
</protein>
<keyword evidence="1" id="KW-0378">Hydrolase</keyword>